<dbReference type="GO" id="GO:0005840">
    <property type="term" value="C:ribosome"/>
    <property type="evidence" value="ECO:0007669"/>
    <property type="project" value="UniProtKB-KW"/>
</dbReference>
<dbReference type="PIRSF" id="PIRSF002191">
    <property type="entry name" value="Ribosomal_L19"/>
    <property type="match status" value="1"/>
</dbReference>
<name>A0ABT7BLY7_9CYAN</name>
<dbReference type="PANTHER" id="PTHR15680:SF9">
    <property type="entry name" value="LARGE RIBOSOMAL SUBUNIT PROTEIN BL19M"/>
    <property type="match status" value="1"/>
</dbReference>
<dbReference type="InterPro" id="IPR018257">
    <property type="entry name" value="Ribosomal_bL19_CS"/>
</dbReference>
<evidence type="ECO:0000256" key="7">
    <source>
        <dbReference type="RuleBase" id="RU000559"/>
    </source>
</evidence>
<dbReference type="Pfam" id="PF01245">
    <property type="entry name" value="Ribosomal_L19"/>
    <property type="match status" value="1"/>
</dbReference>
<dbReference type="InterPro" id="IPR008991">
    <property type="entry name" value="Translation_prot_SH3-like_sf"/>
</dbReference>
<sequence>MHAQEIIRSIEAEQMKPEIPLIYVGDTIKVGVRIREGGKERTQPYEGVVIAKRNGGINETITVRRIFQGIGVERVFLLHSPRIASIQVIRRGKARRAKLYYLRDRVGKATRLKQRFDRPLNKKIKTK</sequence>
<comment type="function">
    <text evidence="1 6 7">This protein is located at the 30S-50S ribosomal subunit interface and may play a role in the structure and function of the aminoacyl-tRNA binding site.</text>
</comment>
<dbReference type="NCBIfam" id="TIGR01024">
    <property type="entry name" value="rplS_bact"/>
    <property type="match status" value="1"/>
</dbReference>
<evidence type="ECO:0000256" key="1">
    <source>
        <dbReference type="ARBA" id="ARBA00002349"/>
    </source>
</evidence>
<dbReference type="Gene3D" id="2.30.30.790">
    <property type="match status" value="1"/>
</dbReference>
<dbReference type="PANTHER" id="PTHR15680">
    <property type="entry name" value="RIBOSOMAL PROTEIN L19"/>
    <property type="match status" value="1"/>
</dbReference>
<comment type="similarity">
    <text evidence="2 6 7">Belongs to the bacterial ribosomal protein bL19 family.</text>
</comment>
<organism evidence="8 9">
    <name type="scientific">Roseofilum halophilum BLCC-M91</name>
    <dbReference type="NCBI Taxonomy" id="3022259"/>
    <lineage>
        <taxon>Bacteria</taxon>
        <taxon>Bacillati</taxon>
        <taxon>Cyanobacteriota</taxon>
        <taxon>Cyanophyceae</taxon>
        <taxon>Desertifilales</taxon>
        <taxon>Desertifilaceae</taxon>
        <taxon>Roseofilum</taxon>
        <taxon>Roseofilum halophilum</taxon>
    </lineage>
</organism>
<evidence type="ECO:0000256" key="4">
    <source>
        <dbReference type="ARBA" id="ARBA00023274"/>
    </source>
</evidence>
<evidence type="ECO:0000256" key="3">
    <source>
        <dbReference type="ARBA" id="ARBA00022980"/>
    </source>
</evidence>
<protein>
    <recommendedName>
        <fullName evidence="5 6">Large ribosomal subunit protein bL19</fullName>
    </recommendedName>
</protein>
<dbReference type="SUPFAM" id="SSF50104">
    <property type="entry name" value="Translation proteins SH3-like domain"/>
    <property type="match status" value="1"/>
</dbReference>
<evidence type="ECO:0000313" key="8">
    <source>
        <dbReference type="EMBL" id="MDJ1180095.1"/>
    </source>
</evidence>
<evidence type="ECO:0000256" key="6">
    <source>
        <dbReference type="HAMAP-Rule" id="MF_00402"/>
    </source>
</evidence>
<evidence type="ECO:0000256" key="5">
    <source>
        <dbReference type="ARBA" id="ARBA00035171"/>
    </source>
</evidence>
<dbReference type="PROSITE" id="PS01015">
    <property type="entry name" value="RIBOSOMAL_L19"/>
    <property type="match status" value="1"/>
</dbReference>
<dbReference type="InterPro" id="IPR038657">
    <property type="entry name" value="Ribosomal_bL19_sf"/>
</dbReference>
<evidence type="ECO:0000256" key="2">
    <source>
        <dbReference type="ARBA" id="ARBA00005781"/>
    </source>
</evidence>
<dbReference type="EMBL" id="JAQPOK010000105">
    <property type="protein sequence ID" value="MDJ1180095.1"/>
    <property type="molecule type" value="Genomic_DNA"/>
</dbReference>
<accession>A0ABT7BLY7</accession>
<comment type="caution">
    <text evidence="8">The sequence shown here is derived from an EMBL/GenBank/DDBJ whole genome shotgun (WGS) entry which is preliminary data.</text>
</comment>
<keyword evidence="3 6" id="KW-0689">Ribosomal protein</keyword>
<dbReference type="Proteomes" id="UP001231370">
    <property type="component" value="Unassembled WGS sequence"/>
</dbReference>
<gene>
    <name evidence="6 8" type="primary">rplS</name>
    <name evidence="6" type="synonym">rpl19</name>
    <name evidence="8" type="ORF">PJF56_14610</name>
</gene>
<reference evidence="8 9" key="1">
    <citation type="submission" date="2023-01" db="EMBL/GenBank/DDBJ databases">
        <title>Novel diversity within Roseofilum (Cyanobacteria; Desertifilaceae) from marine benthic mats with descriptions of four novel species.</title>
        <authorList>
            <person name="Wang Y."/>
            <person name="Berthold D.E."/>
            <person name="Hu J."/>
            <person name="Lefler F.W."/>
            <person name="Laughinghouse H.D. IV."/>
        </authorList>
    </citation>
    <scope>NUCLEOTIDE SEQUENCE [LARGE SCALE GENOMIC DNA]</scope>
    <source>
        <strain evidence="8 9">BLCC-M91</strain>
    </source>
</reference>
<keyword evidence="4 6" id="KW-0687">Ribonucleoprotein</keyword>
<dbReference type="HAMAP" id="MF_00402">
    <property type="entry name" value="Ribosomal_bL19"/>
    <property type="match status" value="1"/>
</dbReference>
<proteinExistence type="inferred from homology"/>
<keyword evidence="9" id="KW-1185">Reference proteome</keyword>
<evidence type="ECO:0000313" key="9">
    <source>
        <dbReference type="Proteomes" id="UP001231370"/>
    </source>
</evidence>
<dbReference type="InterPro" id="IPR001857">
    <property type="entry name" value="Ribosomal_bL19"/>
</dbReference>
<dbReference type="PRINTS" id="PR00061">
    <property type="entry name" value="RIBOSOMALL19"/>
</dbReference>
<dbReference type="RefSeq" id="WP_283763397.1">
    <property type="nucleotide sequence ID" value="NZ_JAQPOK010000105.1"/>
</dbReference>